<dbReference type="Pfam" id="PF20719">
    <property type="entry name" value="Med16_C"/>
    <property type="match status" value="1"/>
</dbReference>
<evidence type="ECO:0000256" key="8">
    <source>
        <dbReference type="ARBA" id="ARBA00032015"/>
    </source>
</evidence>
<reference evidence="13 14" key="1">
    <citation type="submission" date="2023-01" db="EMBL/GenBank/DDBJ databases">
        <title>Analysis of 21 Apiospora genomes using comparative genomics revels a genus with tremendous synthesis potential of carbohydrate active enzymes and secondary metabolites.</title>
        <authorList>
            <person name="Sorensen T."/>
        </authorList>
    </citation>
    <scope>NUCLEOTIDE SEQUENCE [LARGE SCALE GENOMIC DNA]</scope>
    <source>
        <strain evidence="13 14">CBS 83171</strain>
    </source>
</reference>
<evidence type="ECO:0000313" key="14">
    <source>
        <dbReference type="Proteomes" id="UP001446871"/>
    </source>
</evidence>
<dbReference type="Proteomes" id="UP001446871">
    <property type="component" value="Unassembled WGS sequence"/>
</dbReference>
<evidence type="ECO:0000313" key="13">
    <source>
        <dbReference type="EMBL" id="KAK8083155.1"/>
    </source>
</evidence>
<dbReference type="InterPro" id="IPR048339">
    <property type="entry name" value="Mediator_Med16_C"/>
</dbReference>
<organism evidence="13 14">
    <name type="scientific">Apiospora saccharicola</name>
    <dbReference type="NCBI Taxonomy" id="335842"/>
    <lineage>
        <taxon>Eukaryota</taxon>
        <taxon>Fungi</taxon>
        <taxon>Dikarya</taxon>
        <taxon>Ascomycota</taxon>
        <taxon>Pezizomycotina</taxon>
        <taxon>Sordariomycetes</taxon>
        <taxon>Xylariomycetidae</taxon>
        <taxon>Amphisphaeriales</taxon>
        <taxon>Apiosporaceae</taxon>
        <taxon>Apiospora</taxon>
    </lineage>
</organism>
<keyword evidence="4 9" id="KW-0805">Transcription regulation</keyword>
<evidence type="ECO:0000256" key="2">
    <source>
        <dbReference type="ARBA" id="ARBA00006543"/>
    </source>
</evidence>
<keyword evidence="7 9" id="KW-0539">Nucleus</keyword>
<accession>A0ABR1WI10</accession>
<feature type="compositionally biased region" description="Low complexity" evidence="10">
    <location>
        <begin position="833"/>
        <end position="845"/>
    </location>
</feature>
<keyword evidence="6 9" id="KW-0804">Transcription</keyword>
<protein>
    <recommendedName>
        <fullName evidence="3 9">Mediator of RNA polymerase II transcription subunit 16</fullName>
    </recommendedName>
    <alternativeName>
        <fullName evidence="8 9">Mediator complex subunit 16</fullName>
    </alternativeName>
</protein>
<evidence type="ECO:0000256" key="10">
    <source>
        <dbReference type="SAM" id="MobiDB-lite"/>
    </source>
</evidence>
<comment type="similarity">
    <text evidence="2 9">Belongs to the Mediator complex subunit 16 family.</text>
</comment>
<proteinExistence type="inferred from homology"/>
<dbReference type="InterPro" id="IPR021665">
    <property type="entry name" value="Mediator_Med16_N"/>
</dbReference>
<dbReference type="InterPro" id="IPR048338">
    <property type="entry name" value="Mediator_Med16"/>
</dbReference>
<evidence type="ECO:0000259" key="12">
    <source>
        <dbReference type="Pfam" id="PF20719"/>
    </source>
</evidence>
<keyword evidence="5 9" id="KW-0010">Activator</keyword>
<feature type="region of interest" description="Disordered" evidence="10">
    <location>
        <begin position="833"/>
        <end position="858"/>
    </location>
</feature>
<comment type="subunit">
    <text evidence="9">Component of the Mediator complex.</text>
</comment>
<evidence type="ECO:0000259" key="11">
    <source>
        <dbReference type="Pfam" id="PF11635"/>
    </source>
</evidence>
<evidence type="ECO:0000256" key="6">
    <source>
        <dbReference type="ARBA" id="ARBA00023163"/>
    </source>
</evidence>
<evidence type="ECO:0000256" key="4">
    <source>
        <dbReference type="ARBA" id="ARBA00023015"/>
    </source>
</evidence>
<comment type="subcellular location">
    <subcellularLocation>
        <location evidence="1 9">Nucleus</location>
    </subcellularLocation>
</comment>
<keyword evidence="14" id="KW-1185">Reference proteome</keyword>
<evidence type="ECO:0000256" key="5">
    <source>
        <dbReference type="ARBA" id="ARBA00023159"/>
    </source>
</evidence>
<evidence type="ECO:0000256" key="3">
    <source>
        <dbReference type="ARBA" id="ARBA00019614"/>
    </source>
</evidence>
<evidence type="ECO:0000256" key="1">
    <source>
        <dbReference type="ARBA" id="ARBA00004123"/>
    </source>
</evidence>
<dbReference type="EMBL" id="JAQQWM010000001">
    <property type="protein sequence ID" value="KAK8083155.1"/>
    <property type="molecule type" value="Genomic_DNA"/>
</dbReference>
<name>A0ABR1WI10_9PEZI</name>
<feature type="domain" description="Mediator complex subunit 16 C-terminal" evidence="12">
    <location>
        <begin position="894"/>
        <end position="995"/>
    </location>
</feature>
<evidence type="ECO:0000256" key="9">
    <source>
        <dbReference type="RuleBase" id="RU364149"/>
    </source>
</evidence>
<dbReference type="PANTHER" id="PTHR13224:SF6">
    <property type="entry name" value="MEDIATOR OF RNA POLYMERASE II TRANSCRIPTION SUBUNIT 16"/>
    <property type="match status" value="1"/>
</dbReference>
<dbReference type="Pfam" id="PF11635">
    <property type="entry name" value="Med16_N"/>
    <property type="match status" value="1"/>
</dbReference>
<dbReference type="PANTHER" id="PTHR13224">
    <property type="entry name" value="THYROID HORMONE RECEPTOR-ASSOCIATED PROTEIN-RELATED"/>
    <property type="match status" value="1"/>
</dbReference>
<gene>
    <name evidence="9" type="primary">MED16</name>
    <name evidence="13" type="ORF">PG996_001936</name>
</gene>
<feature type="domain" description="Mediator complex subunit Med16 N-terminal" evidence="11">
    <location>
        <begin position="153"/>
        <end position="492"/>
    </location>
</feature>
<comment type="function">
    <text evidence="9">Component of the Mediator complex, a coactivator involved in the regulated transcription of nearly all RNA polymerase II-dependent genes. Mediator functions as a bridge to convey information from gene-specific regulatory proteins to the basal RNA polymerase II transcription machinery. Mediator is recruited to promoters by direct interactions with regulatory proteins and serves as a scaffold for the assembly of a functional preinitiation complex with RNA polymerase II and the general transcription factors.</text>
</comment>
<comment type="caution">
    <text evidence="13">The sequence shown here is derived from an EMBL/GenBank/DDBJ whole genome shotgun (WGS) entry which is preliminary data.</text>
</comment>
<evidence type="ECO:0000256" key="7">
    <source>
        <dbReference type="ARBA" id="ARBA00023242"/>
    </source>
</evidence>
<sequence>MPLILDNPMEGAAMQVDLGDVDDLFGDSVPLNLQTRPPTKRLLLRLDKLRNRGSCQGLAWSKSGTITSIAPDGQSLDLRYIRAHPKDATWGLSEPTRCEVSPNLSGGPIVHISWAPTQSSELAVIDAAGRVLILNFNTNLNKMLPIRKWDADPVDDLHAVVGTYWMNPMPSHRGVGNPLHAPIVKDGNNYQIETTLVHQHGPFHPNPTRSVLFCVTTNGLLKMFWPQQNGRIEETPHELESVGSADDLITHAAICSDPRWKCMFVALATSSKQLQLVQMQLDWGIPATGNKGVPPGNLQLNPTLKTRHVVVSNWLPGGNNETPLDSSMTQLSHIKLLPSAYDQGTKNVFPLIVLTVRSFVPPTDSPYSQEVQSIIDRWEVAFDQPQTLHPSFEQLGSRRNSVGAVPPVRPPELNIVTLSVLTYSQTGPRMKRLDPIVVNKIVTGIHMVRMGTIITFTYQDGSTEYRDRGTLAETWNSFNLDRITSVHEAGFTQSGEPTCLQTVISPTHFSVVQLCEDGKVKWHPIRYNMTDPSAMSDAQQQAVVAALTMSTAQAATTQSNIDDILAVARYFVGREKFAEQWVTEMCRLMRISVDYSEEAHHDSLVRNNLLQLCLSTMNNLGWNGEYQPRNFRGKLSMFALHLRNIVILITIASNGSIQLKNNTSPLDEPEVVDALAGCCKWSIDLLCWLADSLFNLLDDAKFLSFLESRQNFGDMTAYLLSKNEVALHMMLSSAIRGLLSAVCRRMAVLQGISQRALTYYETRNASGSKDPNAPPGTKSNAPPAALHLAYQKMYRYTNASLISVAEFDKLLTTLGADIRKQYSESFAELAKRAAASAQQPSNPQATNAPKFNPGEEAVKRAQTHCELTLLLGGSPPPPFLNVVNKFFKTDLKEFRTHTDPGKLFFADYGILEVDDDPRALAVRRQKGARVDLFKRVEIYRTKGGSRSSMGGSGGEQAQWRRCVRCASVMEDVPTNKPGITFVLSQQRNCSCGARFALLGKGELIG</sequence>